<comment type="caution">
    <text evidence="1">The sequence shown here is derived from an EMBL/GenBank/DDBJ whole genome shotgun (WGS) entry which is preliminary data.</text>
</comment>
<sequence>MSFDNCYDQCHAALTKENKFDEETKQFTCYKKCMRYRTKEEKARDRKAMNALANLVAKFQRMLNSAN</sequence>
<dbReference type="EMBL" id="CATQJL010000001">
    <property type="protein sequence ID" value="CAJ0588462.1"/>
    <property type="molecule type" value="Genomic_DNA"/>
</dbReference>
<name>A0AA36DIX2_CYLNA</name>
<proteinExistence type="predicted"/>
<dbReference type="AlphaFoldDB" id="A0AA36DIX2"/>
<reference evidence="1" key="1">
    <citation type="submission" date="2023-07" db="EMBL/GenBank/DDBJ databases">
        <authorList>
            <consortium name="CYATHOMIX"/>
        </authorList>
    </citation>
    <scope>NUCLEOTIDE SEQUENCE</scope>
    <source>
        <strain evidence="1">N/A</strain>
    </source>
</reference>
<gene>
    <name evidence="1" type="ORF">CYNAS_LOCUS445</name>
    <name evidence="2" type="ORF">CYNAS_LOCUS450</name>
</gene>
<evidence type="ECO:0000313" key="3">
    <source>
        <dbReference type="Proteomes" id="UP001176961"/>
    </source>
</evidence>
<evidence type="ECO:0000313" key="1">
    <source>
        <dbReference type="EMBL" id="CAJ0588462.1"/>
    </source>
</evidence>
<dbReference type="Proteomes" id="UP001176961">
    <property type="component" value="Unassembled WGS sequence"/>
</dbReference>
<protein>
    <submittedName>
        <fullName evidence="1">Uncharacterized protein</fullName>
    </submittedName>
</protein>
<evidence type="ECO:0000313" key="2">
    <source>
        <dbReference type="EMBL" id="CAJ0588467.1"/>
    </source>
</evidence>
<organism evidence="1 3">
    <name type="scientific">Cylicocyclus nassatus</name>
    <name type="common">Nematode worm</name>
    <dbReference type="NCBI Taxonomy" id="53992"/>
    <lineage>
        <taxon>Eukaryota</taxon>
        <taxon>Metazoa</taxon>
        <taxon>Ecdysozoa</taxon>
        <taxon>Nematoda</taxon>
        <taxon>Chromadorea</taxon>
        <taxon>Rhabditida</taxon>
        <taxon>Rhabditina</taxon>
        <taxon>Rhabditomorpha</taxon>
        <taxon>Strongyloidea</taxon>
        <taxon>Strongylidae</taxon>
        <taxon>Cylicocyclus</taxon>
    </lineage>
</organism>
<accession>A0AA36DIX2</accession>
<dbReference type="EMBL" id="CATQJL010000001">
    <property type="protein sequence ID" value="CAJ0588467.1"/>
    <property type="molecule type" value="Genomic_DNA"/>
</dbReference>
<keyword evidence="3" id="KW-1185">Reference proteome</keyword>